<name>A0A0N4Y1S4_NIPBR</name>
<keyword evidence="2" id="KW-1185">Reference proteome</keyword>
<proteinExistence type="predicted"/>
<dbReference type="PANTHER" id="PTHR46068:SF1">
    <property type="entry name" value="TRANSPOSASE IS30-LIKE HTH DOMAIN-CONTAINING PROTEIN"/>
    <property type="match status" value="1"/>
</dbReference>
<dbReference type="WBParaSite" id="NBR_0000959301-mRNA-1">
    <property type="protein sequence ID" value="NBR_0000959301-mRNA-1"/>
    <property type="gene ID" value="NBR_0000959301"/>
</dbReference>
<accession>A0A0N4Y1S4</accession>
<gene>
    <name evidence="1" type="ORF">NBR_LOCUS9594</name>
</gene>
<dbReference type="STRING" id="27835.A0A0N4Y1S4"/>
<organism evidence="3">
    <name type="scientific">Nippostrongylus brasiliensis</name>
    <name type="common">Rat hookworm</name>
    <dbReference type="NCBI Taxonomy" id="27835"/>
    <lineage>
        <taxon>Eukaryota</taxon>
        <taxon>Metazoa</taxon>
        <taxon>Ecdysozoa</taxon>
        <taxon>Nematoda</taxon>
        <taxon>Chromadorea</taxon>
        <taxon>Rhabditida</taxon>
        <taxon>Rhabditina</taxon>
        <taxon>Rhabditomorpha</taxon>
        <taxon>Strongyloidea</taxon>
        <taxon>Heligmosomidae</taxon>
        <taxon>Nippostrongylus</taxon>
    </lineage>
</organism>
<dbReference type="Gene3D" id="3.30.420.10">
    <property type="entry name" value="Ribonuclease H-like superfamily/Ribonuclease H"/>
    <property type="match status" value="1"/>
</dbReference>
<dbReference type="EMBL" id="UYSL01020164">
    <property type="protein sequence ID" value="VDL73183.1"/>
    <property type="molecule type" value="Genomic_DNA"/>
</dbReference>
<dbReference type="AlphaFoldDB" id="A0A0N4Y1S4"/>
<dbReference type="Proteomes" id="UP000271162">
    <property type="component" value="Unassembled WGS sequence"/>
</dbReference>
<reference evidence="3" key="1">
    <citation type="submission" date="2017-02" db="UniProtKB">
        <authorList>
            <consortium name="WormBaseParasite"/>
        </authorList>
    </citation>
    <scope>IDENTIFICATION</scope>
</reference>
<evidence type="ECO:0000313" key="3">
    <source>
        <dbReference type="WBParaSite" id="NBR_0000959301-mRNA-1"/>
    </source>
</evidence>
<dbReference type="PANTHER" id="PTHR46068">
    <property type="entry name" value="PROTEIN CBG27172"/>
    <property type="match status" value="1"/>
</dbReference>
<protein>
    <submittedName>
        <fullName evidence="3">DDE_3 domain-containing protein</fullName>
    </submittedName>
</protein>
<dbReference type="InterPro" id="IPR036397">
    <property type="entry name" value="RNaseH_sf"/>
</dbReference>
<evidence type="ECO:0000313" key="2">
    <source>
        <dbReference type="Proteomes" id="UP000271162"/>
    </source>
</evidence>
<evidence type="ECO:0000313" key="1">
    <source>
        <dbReference type="EMBL" id="VDL73183.1"/>
    </source>
</evidence>
<dbReference type="OMA" id="TWANTHF"/>
<dbReference type="GO" id="GO:0003676">
    <property type="term" value="F:nucleic acid binding"/>
    <property type="evidence" value="ECO:0007669"/>
    <property type="project" value="InterPro"/>
</dbReference>
<reference evidence="1 2" key="2">
    <citation type="submission" date="2018-11" db="EMBL/GenBank/DDBJ databases">
        <authorList>
            <consortium name="Pathogen Informatics"/>
        </authorList>
    </citation>
    <scope>NUCLEOTIDE SEQUENCE [LARGE SCALE GENOMIC DNA]</scope>
</reference>
<sequence>MQATSPTLLCRMPPQHRLHEKLFTIEQSLNRQNNRIIASSIREANSRGRIVGRTSNPAHVMVWASITSDGKSPLVFVPQNVKLNAKIYKEDILEKVLLPWARNHFGCRQWTFQQDGAPAHRANVVQQWCRTQIPDKLPLPNGLRIAPTLTPLTIPFGRCWSPRHVLLLTEVSLILNNRYRKLGQK</sequence>